<sequence length="249" mass="27511">MDVSPDHPRYKSLVIREKMSELSDKGIVARTGLIAHGRGEAFDYLIGEKTTPAAKHAEEAIAAYLLEAQNPVITINGNAAALCAEELLNLASEVGAKVEVNIFHWSSERLEKLVSYLETFGNLEILGRNQNVILENIASDRARCCREGIYSADVVLIPLEDGDRAKALKIAGKTVLAIDLNPLSRTSVESDATAVDEITRAVPNIRQAVKDLKDDRKRRREIISAFDNRSNLNESVNCIKDNLTQQQIF</sequence>
<evidence type="ECO:0000256" key="2">
    <source>
        <dbReference type="ARBA" id="ARBA00022741"/>
    </source>
</evidence>
<dbReference type="Proteomes" id="UP000752814">
    <property type="component" value="Unassembled WGS sequence"/>
</dbReference>
<gene>
    <name evidence="6" type="ORF">A3207_04185</name>
</gene>
<proteinExistence type="inferred from homology"/>
<dbReference type="HAMAP" id="MF_02224">
    <property type="entry name" value="PPS"/>
    <property type="match status" value="1"/>
</dbReference>
<keyword evidence="1 5" id="KW-0436">Ligase</keyword>
<protein>
    <recommendedName>
        <fullName evidence="5">4-phosphopantoate--beta-alanine ligase</fullName>
        <ecNumber evidence="5">6.3.2.36</ecNumber>
    </recommendedName>
    <alternativeName>
        <fullName evidence="5">Phosphopantothenate synthetase</fullName>
        <shortName evidence="5">PPS</shortName>
    </alternativeName>
</protein>
<dbReference type="UniPathway" id="UPA00241"/>
<evidence type="ECO:0000256" key="1">
    <source>
        <dbReference type="ARBA" id="ARBA00022598"/>
    </source>
</evidence>
<accession>A0A8J8TEH7</accession>
<evidence type="ECO:0000256" key="4">
    <source>
        <dbReference type="ARBA" id="ARBA00022993"/>
    </source>
</evidence>
<comment type="subunit">
    <text evidence="5">Homodimer.</text>
</comment>
<keyword evidence="3 5" id="KW-0067">ATP-binding</keyword>
<dbReference type="PANTHER" id="PTHR40695:SF1">
    <property type="entry name" value="4-PHOSPHOPANTOATE--BETA-ALANINE LIGASE"/>
    <property type="match status" value="1"/>
</dbReference>
<dbReference type="RefSeq" id="WP_400195404.1">
    <property type="nucleotide sequence ID" value="NZ_CAYAYE010000017.1"/>
</dbReference>
<comment type="caution">
    <text evidence="6">The sequence shown here is derived from an EMBL/GenBank/DDBJ whole genome shotgun (WGS) entry which is preliminary data.</text>
</comment>
<dbReference type="PIRSF" id="PIRSF004853">
    <property type="entry name" value="UCP004853"/>
    <property type="match status" value="1"/>
</dbReference>
<dbReference type="GO" id="GO:0005524">
    <property type="term" value="F:ATP binding"/>
    <property type="evidence" value="ECO:0007669"/>
    <property type="project" value="UniProtKB-KW"/>
</dbReference>
<comment type="pathway">
    <text evidence="5">Cofactor biosynthesis; coenzyme A biosynthesis.</text>
</comment>
<comment type="catalytic activity">
    <reaction evidence="5">
        <text>(R)-4-phosphopantoate + beta-alanine + ATP = (R)-4'-phosphopantothenate + AMP + diphosphate + H(+)</text>
        <dbReference type="Rhea" id="RHEA:27930"/>
        <dbReference type="ChEBI" id="CHEBI:10986"/>
        <dbReference type="ChEBI" id="CHEBI:15378"/>
        <dbReference type="ChEBI" id="CHEBI:30616"/>
        <dbReference type="ChEBI" id="CHEBI:33019"/>
        <dbReference type="ChEBI" id="CHEBI:57966"/>
        <dbReference type="ChEBI" id="CHEBI:61294"/>
        <dbReference type="ChEBI" id="CHEBI:456215"/>
        <dbReference type="EC" id="6.3.2.36"/>
    </reaction>
</comment>
<evidence type="ECO:0000313" key="7">
    <source>
        <dbReference type="Proteomes" id="UP000752814"/>
    </source>
</evidence>
<feature type="binding site" evidence="5">
    <location>
        <position position="16"/>
    </location>
    <ligand>
        <name>ATP</name>
        <dbReference type="ChEBI" id="CHEBI:30616"/>
    </ligand>
</feature>
<feature type="binding site" evidence="5">
    <location>
        <begin position="179"/>
        <end position="181"/>
    </location>
    <ligand>
        <name>ATP</name>
        <dbReference type="ChEBI" id="CHEBI:30616"/>
    </ligand>
</feature>
<dbReference type="PANTHER" id="PTHR40695">
    <property type="entry name" value="4-PHOSPHOPANTOATE--BETA-ALANINE LIGASE"/>
    <property type="match status" value="1"/>
</dbReference>
<name>A0A8J8TEH7_9ARCH</name>
<comment type="caution">
    <text evidence="5">Lacks conserved residue(s) required for the propagation of feature annotation.</text>
</comment>
<dbReference type="GO" id="GO:0015937">
    <property type="term" value="P:coenzyme A biosynthetic process"/>
    <property type="evidence" value="ECO:0007669"/>
    <property type="project" value="UniProtKB-UniRule"/>
</dbReference>
<comment type="function">
    <text evidence="5">Catalyzes the condensation of (R)-4-phosphopantoate and beta-alanine to 4'-phosphopantothenate in the CoA biosynthesis pathway.</text>
</comment>
<feature type="binding site" evidence="5">
    <location>
        <position position="38"/>
    </location>
    <ligand>
        <name>ATP</name>
        <dbReference type="ChEBI" id="CHEBI:30616"/>
    </ligand>
</feature>
<keyword evidence="4 5" id="KW-0173">Coenzyme A biosynthesis</keyword>
<evidence type="ECO:0000313" key="6">
    <source>
        <dbReference type="EMBL" id="TQS81607.1"/>
    </source>
</evidence>
<keyword evidence="2 5" id="KW-0547">Nucleotide-binding</keyword>
<evidence type="ECO:0000256" key="5">
    <source>
        <dbReference type="HAMAP-Rule" id="MF_02224"/>
    </source>
</evidence>
<dbReference type="NCBIfam" id="NF010324">
    <property type="entry name" value="PRK13761.1"/>
    <property type="match status" value="1"/>
</dbReference>
<comment type="similarity">
    <text evidence="5">Belongs to the archaeal phosphopantothenate synthetase family.</text>
</comment>
<dbReference type="Pfam" id="PF02006">
    <property type="entry name" value="PPS_PS"/>
    <property type="match status" value="1"/>
</dbReference>
<dbReference type="GO" id="GO:0016881">
    <property type="term" value="F:acid-amino acid ligase activity"/>
    <property type="evidence" value="ECO:0007669"/>
    <property type="project" value="UniProtKB-UniRule"/>
</dbReference>
<organism evidence="6 7">
    <name type="scientific">Candidatus Methanomassiliicoccus intestinalis</name>
    <dbReference type="NCBI Taxonomy" id="1406512"/>
    <lineage>
        <taxon>Archaea</taxon>
        <taxon>Methanobacteriati</taxon>
        <taxon>Thermoplasmatota</taxon>
        <taxon>Thermoplasmata</taxon>
        <taxon>Methanomassiliicoccales</taxon>
        <taxon>Methanomassiliicoccaceae</taxon>
        <taxon>Methanomassiliicoccus</taxon>
    </lineage>
</organism>
<dbReference type="AlphaFoldDB" id="A0A8J8TEH7"/>
<evidence type="ECO:0000256" key="3">
    <source>
        <dbReference type="ARBA" id="ARBA00022840"/>
    </source>
</evidence>
<reference evidence="6" key="1">
    <citation type="submission" date="2016-03" db="EMBL/GenBank/DDBJ databases">
        <authorList>
            <person name="Borrel G."/>
            <person name="Mccann A."/>
            <person name="O'Toole P.W."/>
        </authorList>
    </citation>
    <scope>NUCLEOTIDE SEQUENCE</scope>
    <source>
        <strain evidence="6">183</strain>
    </source>
</reference>
<dbReference type="Gene3D" id="3.40.50.12640">
    <property type="entry name" value="Phosphopantoate/pantothenate synthetase"/>
    <property type="match status" value="1"/>
</dbReference>
<dbReference type="EMBL" id="LVVT01000022">
    <property type="protein sequence ID" value="TQS81607.1"/>
    <property type="molecule type" value="Genomic_DNA"/>
</dbReference>
<feature type="binding site" evidence="5">
    <location>
        <begin position="185"/>
        <end position="186"/>
    </location>
    <ligand>
        <name>ATP</name>
        <dbReference type="ChEBI" id="CHEBI:30616"/>
    </ligand>
</feature>
<dbReference type="InterPro" id="IPR038138">
    <property type="entry name" value="PPS/PS_sf"/>
</dbReference>
<dbReference type="EC" id="6.3.2.36" evidence="5"/>
<dbReference type="InterPro" id="IPR002855">
    <property type="entry name" value="PPS/PS"/>
</dbReference>